<feature type="region of interest" description="Disordered" evidence="1">
    <location>
        <begin position="1"/>
        <end position="35"/>
    </location>
</feature>
<sequence>MLTKEGEQGPERKRRKTGTDKDYDFGLPDAGFGEAESPAPKAALVALVGKSATEGAKTDKMEESLTCIICQ</sequence>
<feature type="non-terminal residue" evidence="2">
    <location>
        <position position="71"/>
    </location>
</feature>
<gene>
    <name evidence="2" type="ORF">AAFF_G00423620</name>
</gene>
<reference evidence="2" key="1">
    <citation type="journal article" date="2023" name="Science">
        <title>Genome structures resolve the early diversification of teleost fishes.</title>
        <authorList>
            <person name="Parey E."/>
            <person name="Louis A."/>
            <person name="Montfort J."/>
            <person name="Bouchez O."/>
            <person name="Roques C."/>
            <person name="Iampietro C."/>
            <person name="Lluch J."/>
            <person name="Castinel A."/>
            <person name="Donnadieu C."/>
            <person name="Desvignes T."/>
            <person name="Floi Bucao C."/>
            <person name="Jouanno E."/>
            <person name="Wen M."/>
            <person name="Mejri S."/>
            <person name="Dirks R."/>
            <person name="Jansen H."/>
            <person name="Henkel C."/>
            <person name="Chen W.J."/>
            <person name="Zahm M."/>
            <person name="Cabau C."/>
            <person name="Klopp C."/>
            <person name="Thompson A.W."/>
            <person name="Robinson-Rechavi M."/>
            <person name="Braasch I."/>
            <person name="Lecointre G."/>
            <person name="Bobe J."/>
            <person name="Postlethwait J.H."/>
            <person name="Berthelot C."/>
            <person name="Roest Crollius H."/>
            <person name="Guiguen Y."/>
        </authorList>
    </citation>
    <scope>NUCLEOTIDE SEQUENCE</scope>
    <source>
        <strain evidence="2">NC1722</strain>
    </source>
</reference>
<comment type="caution">
    <text evidence="2">The sequence shown here is derived from an EMBL/GenBank/DDBJ whole genome shotgun (WGS) entry which is preliminary data.</text>
</comment>
<keyword evidence="3" id="KW-1185">Reference proteome</keyword>
<evidence type="ECO:0000313" key="3">
    <source>
        <dbReference type="Proteomes" id="UP001221898"/>
    </source>
</evidence>
<feature type="compositionally biased region" description="Basic and acidic residues" evidence="1">
    <location>
        <begin position="1"/>
        <end position="24"/>
    </location>
</feature>
<dbReference type="Proteomes" id="UP001221898">
    <property type="component" value="Unassembled WGS sequence"/>
</dbReference>
<protein>
    <submittedName>
        <fullName evidence="2">Uncharacterized protein</fullName>
    </submittedName>
</protein>
<evidence type="ECO:0000313" key="2">
    <source>
        <dbReference type="EMBL" id="KAJ8415382.1"/>
    </source>
</evidence>
<dbReference type="AlphaFoldDB" id="A0AAD7T6W6"/>
<accession>A0AAD7T6W6</accession>
<proteinExistence type="predicted"/>
<evidence type="ECO:0000256" key="1">
    <source>
        <dbReference type="SAM" id="MobiDB-lite"/>
    </source>
</evidence>
<organism evidence="2 3">
    <name type="scientific">Aldrovandia affinis</name>
    <dbReference type="NCBI Taxonomy" id="143900"/>
    <lineage>
        <taxon>Eukaryota</taxon>
        <taxon>Metazoa</taxon>
        <taxon>Chordata</taxon>
        <taxon>Craniata</taxon>
        <taxon>Vertebrata</taxon>
        <taxon>Euteleostomi</taxon>
        <taxon>Actinopterygii</taxon>
        <taxon>Neopterygii</taxon>
        <taxon>Teleostei</taxon>
        <taxon>Notacanthiformes</taxon>
        <taxon>Halosauridae</taxon>
        <taxon>Aldrovandia</taxon>
    </lineage>
</organism>
<dbReference type="EMBL" id="JAINUG010000009">
    <property type="protein sequence ID" value="KAJ8415382.1"/>
    <property type="molecule type" value="Genomic_DNA"/>
</dbReference>
<name>A0AAD7T6W6_9TELE</name>